<dbReference type="AlphaFoldDB" id="A0A1C4AU97"/>
<sequence>MTKAIDFNVGYASQRAPMIGRNAVATSQPLAAQAGMRMLMLGGNAVDAAIATAMALTVVEPTGCGIGSDAFAIVWDGKTLQGLNASGRSPASWHADMFAGKKAVPELGWDAVTVPGAVSGWVALAERFGSLPLTTLAQPAIEYARDGFPVSPLIGHLWQRGYHKLKDQPGFSACFAPQGCAPAIGEIFRNPAQARSLELIAQTNGEAFYRGELAQKIAAFARAHGAHLSEADLANHKADWVTLLSREFAGGSVHELPPNGQGIATLIALGILEQCDIGRYHPDSVQSLHLSIEAMKLALADLDRYVADEDHLEFAAERLLSDDYLKSRAALINPDKASDFVYGEPTQSGTVYLSTADASGMMVSFIQSNYMGFGSGVVVPDTGISLQNRGCGFVLDPNHPNALAGGKRPFHTIIPGFALGADGKPLMSFGVMGGPMQAQGHMQMALRIMLHRQNPQAAIDAPRWRVVQGRDVSVEATFDRNVIAGLRERGHQISVEDPLAGYNFGGAQVVYRMAEGHYVAATESRKDGQALVS</sequence>
<dbReference type="GO" id="GO:0016787">
    <property type="term" value="F:hydrolase activity"/>
    <property type="evidence" value="ECO:0007669"/>
    <property type="project" value="UniProtKB-KW"/>
</dbReference>
<dbReference type="InterPro" id="IPR029055">
    <property type="entry name" value="Ntn_hydrolases_N"/>
</dbReference>
<keyword evidence="2" id="KW-1185">Reference proteome</keyword>
<protein>
    <submittedName>
        <fullName evidence="1">Gamma-glutamyltranspeptidase / glutathione hydrolase</fullName>
    </submittedName>
</protein>
<dbReference type="RefSeq" id="WP_088236807.1">
    <property type="nucleotide sequence ID" value="NZ_FMAY01000003.1"/>
</dbReference>
<name>A0A1C4AU97_9ENTR</name>
<gene>
    <name evidence="1" type="ORF">GA0061071_103335</name>
</gene>
<dbReference type="SUPFAM" id="SSF56235">
    <property type="entry name" value="N-terminal nucleophile aminohydrolases (Ntn hydrolases)"/>
    <property type="match status" value="1"/>
</dbReference>
<dbReference type="Proteomes" id="UP000198975">
    <property type="component" value="Unassembled WGS sequence"/>
</dbReference>
<reference evidence="2" key="1">
    <citation type="submission" date="2016-08" db="EMBL/GenBank/DDBJ databases">
        <authorList>
            <person name="Varghese N."/>
            <person name="Submissions Spin"/>
        </authorList>
    </citation>
    <scope>NUCLEOTIDE SEQUENCE [LARGE SCALE GENOMIC DNA]</scope>
    <source>
        <strain evidence="2">REICA_082</strain>
    </source>
</reference>
<organism evidence="1 2">
    <name type="scientific">Kosakonia oryzendophytica</name>
    <dbReference type="NCBI Taxonomy" id="1005665"/>
    <lineage>
        <taxon>Bacteria</taxon>
        <taxon>Pseudomonadati</taxon>
        <taxon>Pseudomonadota</taxon>
        <taxon>Gammaproteobacteria</taxon>
        <taxon>Enterobacterales</taxon>
        <taxon>Enterobacteriaceae</taxon>
        <taxon>Kosakonia</taxon>
    </lineage>
</organism>
<evidence type="ECO:0000313" key="2">
    <source>
        <dbReference type="Proteomes" id="UP000198975"/>
    </source>
</evidence>
<dbReference type="Gene3D" id="3.60.20.40">
    <property type="match status" value="1"/>
</dbReference>
<dbReference type="PRINTS" id="PR01210">
    <property type="entry name" value="GGTRANSPTASE"/>
</dbReference>
<proteinExistence type="predicted"/>
<keyword evidence="1" id="KW-0378">Hydrolase</keyword>
<dbReference type="InterPro" id="IPR043138">
    <property type="entry name" value="GGT_lsub"/>
</dbReference>
<dbReference type="PANTHER" id="PTHR43881">
    <property type="entry name" value="GAMMA-GLUTAMYLTRANSPEPTIDASE (AFU_ORTHOLOGUE AFUA_4G13580)"/>
    <property type="match status" value="1"/>
</dbReference>
<dbReference type="Gene3D" id="1.10.246.130">
    <property type="match status" value="1"/>
</dbReference>
<dbReference type="Pfam" id="PF01019">
    <property type="entry name" value="G_glu_transpept"/>
    <property type="match status" value="1"/>
</dbReference>
<dbReference type="OrthoDB" id="5297205at2"/>
<dbReference type="InterPro" id="IPR052896">
    <property type="entry name" value="GGT-like_enzyme"/>
</dbReference>
<dbReference type="InterPro" id="IPR043137">
    <property type="entry name" value="GGT_ssub_C"/>
</dbReference>
<accession>A0A1C4AU97</accession>
<dbReference type="PANTHER" id="PTHR43881:SF1">
    <property type="entry name" value="GAMMA-GLUTAMYLTRANSPEPTIDASE (AFU_ORTHOLOGUE AFUA_4G13580)"/>
    <property type="match status" value="1"/>
</dbReference>
<evidence type="ECO:0000313" key="1">
    <source>
        <dbReference type="EMBL" id="SCB98137.1"/>
    </source>
</evidence>
<dbReference type="EMBL" id="FMAY01000003">
    <property type="protein sequence ID" value="SCB98137.1"/>
    <property type="molecule type" value="Genomic_DNA"/>
</dbReference>